<name>A0A0E9QY59_ANGAN</name>
<sequence length="38" mass="4557">MYQKHCACPIVKGLNENGRFCEQPFLSMFFHSLLRFTY</sequence>
<organism evidence="1">
    <name type="scientific">Anguilla anguilla</name>
    <name type="common">European freshwater eel</name>
    <name type="synonym">Muraena anguilla</name>
    <dbReference type="NCBI Taxonomy" id="7936"/>
    <lineage>
        <taxon>Eukaryota</taxon>
        <taxon>Metazoa</taxon>
        <taxon>Chordata</taxon>
        <taxon>Craniata</taxon>
        <taxon>Vertebrata</taxon>
        <taxon>Euteleostomi</taxon>
        <taxon>Actinopterygii</taxon>
        <taxon>Neopterygii</taxon>
        <taxon>Teleostei</taxon>
        <taxon>Anguilliformes</taxon>
        <taxon>Anguillidae</taxon>
        <taxon>Anguilla</taxon>
    </lineage>
</organism>
<dbReference type="EMBL" id="GBXM01086803">
    <property type="protein sequence ID" value="JAH21774.1"/>
    <property type="molecule type" value="Transcribed_RNA"/>
</dbReference>
<proteinExistence type="predicted"/>
<reference evidence="1" key="2">
    <citation type="journal article" date="2015" name="Fish Shellfish Immunol.">
        <title>Early steps in the European eel (Anguilla anguilla)-Vibrio vulnificus interaction in the gills: Role of the RtxA13 toxin.</title>
        <authorList>
            <person name="Callol A."/>
            <person name="Pajuelo D."/>
            <person name="Ebbesson L."/>
            <person name="Teles M."/>
            <person name="MacKenzie S."/>
            <person name="Amaro C."/>
        </authorList>
    </citation>
    <scope>NUCLEOTIDE SEQUENCE</scope>
</reference>
<dbReference type="AlphaFoldDB" id="A0A0E9QY59"/>
<protein>
    <submittedName>
        <fullName evidence="1">Uncharacterized protein</fullName>
    </submittedName>
</protein>
<accession>A0A0E9QY59</accession>
<reference evidence="1" key="1">
    <citation type="submission" date="2014-11" db="EMBL/GenBank/DDBJ databases">
        <authorList>
            <person name="Amaro Gonzalez C."/>
        </authorList>
    </citation>
    <scope>NUCLEOTIDE SEQUENCE</scope>
</reference>
<evidence type="ECO:0000313" key="1">
    <source>
        <dbReference type="EMBL" id="JAH21774.1"/>
    </source>
</evidence>